<evidence type="ECO:0000313" key="5">
    <source>
        <dbReference type="Proteomes" id="UP000598146"/>
    </source>
</evidence>
<dbReference type="EMBL" id="JADQTO010000005">
    <property type="protein sequence ID" value="MBG0562489.1"/>
    <property type="molecule type" value="Genomic_DNA"/>
</dbReference>
<keyword evidence="4" id="KW-0418">Kinase</keyword>
<accession>A0A931C5A0</accession>
<proteinExistence type="predicted"/>
<dbReference type="PANTHER" id="PTHR35526:SF3">
    <property type="entry name" value="ANTI-SIGMA-F FACTOR RSBW"/>
    <property type="match status" value="1"/>
</dbReference>
<dbReference type="SUPFAM" id="SSF55874">
    <property type="entry name" value="ATPase domain of HSP90 chaperone/DNA topoisomerase II/histidine kinase"/>
    <property type="match status" value="1"/>
</dbReference>
<dbReference type="Gene3D" id="3.30.565.10">
    <property type="entry name" value="Histidine kinase-like ATPase, C-terminal domain"/>
    <property type="match status" value="1"/>
</dbReference>
<dbReference type="AlphaFoldDB" id="A0A931C5A0"/>
<dbReference type="InterPro" id="IPR025847">
    <property type="entry name" value="MEDS_domain"/>
</dbReference>
<organism evidence="4 5">
    <name type="scientific">Actinoplanes aureus</name>
    <dbReference type="NCBI Taxonomy" id="2792083"/>
    <lineage>
        <taxon>Bacteria</taxon>
        <taxon>Bacillati</taxon>
        <taxon>Actinomycetota</taxon>
        <taxon>Actinomycetes</taxon>
        <taxon>Micromonosporales</taxon>
        <taxon>Micromonosporaceae</taxon>
        <taxon>Actinoplanes</taxon>
    </lineage>
</organism>
<gene>
    <name evidence="4" type="ORF">I4J89_13575</name>
</gene>
<feature type="domain" description="MEDS" evidence="3">
    <location>
        <begin position="7"/>
        <end position="151"/>
    </location>
</feature>
<dbReference type="Pfam" id="PF13581">
    <property type="entry name" value="HATPase_c_2"/>
    <property type="match status" value="1"/>
</dbReference>
<keyword evidence="1" id="KW-0723">Serine/threonine-protein kinase</keyword>
<protein>
    <submittedName>
        <fullName evidence="4">Sensor histidine kinase</fullName>
    </submittedName>
</protein>
<keyword evidence="4" id="KW-0808">Transferase</keyword>
<dbReference type="Proteomes" id="UP000598146">
    <property type="component" value="Unassembled WGS sequence"/>
</dbReference>
<dbReference type="PANTHER" id="PTHR35526">
    <property type="entry name" value="ANTI-SIGMA-F FACTOR RSBW-RELATED"/>
    <property type="match status" value="1"/>
</dbReference>
<name>A0A931C5A0_9ACTN</name>
<dbReference type="NCBIfam" id="NF041045">
    <property type="entry name" value="RsbA_anti_sig"/>
    <property type="match status" value="1"/>
</dbReference>
<evidence type="ECO:0000256" key="1">
    <source>
        <dbReference type="ARBA" id="ARBA00022527"/>
    </source>
</evidence>
<dbReference type="InterPro" id="IPR003594">
    <property type="entry name" value="HATPase_dom"/>
</dbReference>
<evidence type="ECO:0000259" key="2">
    <source>
        <dbReference type="Pfam" id="PF13581"/>
    </source>
</evidence>
<keyword evidence="5" id="KW-1185">Reference proteome</keyword>
<feature type="domain" description="Histidine kinase/HSP90-like ATPase" evidence="2">
    <location>
        <begin position="193"/>
        <end position="304"/>
    </location>
</feature>
<reference evidence="4" key="1">
    <citation type="submission" date="2020-11" db="EMBL/GenBank/DDBJ databases">
        <title>Isolation and identification of active actinomycetes.</title>
        <authorList>
            <person name="Sun X."/>
        </authorList>
    </citation>
    <scope>NUCLEOTIDE SEQUENCE</scope>
    <source>
        <strain evidence="4">NEAU-A11</strain>
    </source>
</reference>
<sequence length="308" mass="32553">MMRAEFDHPGLLYRDLDEYLAGTTEFVYSAVAAGDAVLVAVPGGNLAPLRDSLADVADAVIFADMTVAGRNPGRIIPGVLLAFAAAHAGRRVSIIGEPIWPERSDVEYPACAAHEALINSVFAGRDAAILCPYDAVRLDDDRLRDAWRTHPVMITGGDRRPSPWYTDPLATAARFNQPLPPVPAGAAVVRFASVRDLARIRSSVAAYAERAGLPAARADDLVAAVNELAENTILYTPAGGVVSVWAEAGHLACQVDDDGHLADVLAGRVPPAAHVEGGRGLLLANLLCDLVRIHTRPGGTSIRLHMAG</sequence>
<dbReference type="InterPro" id="IPR036890">
    <property type="entry name" value="HATPase_C_sf"/>
</dbReference>
<dbReference type="InterPro" id="IPR050267">
    <property type="entry name" value="Anti-sigma-factor_SerPK"/>
</dbReference>
<evidence type="ECO:0000259" key="3">
    <source>
        <dbReference type="Pfam" id="PF14417"/>
    </source>
</evidence>
<dbReference type="InterPro" id="IPR047718">
    <property type="entry name" value="RsbA-like_anti_sig"/>
</dbReference>
<dbReference type="Pfam" id="PF14417">
    <property type="entry name" value="MEDS"/>
    <property type="match status" value="1"/>
</dbReference>
<evidence type="ECO:0000313" key="4">
    <source>
        <dbReference type="EMBL" id="MBG0562489.1"/>
    </source>
</evidence>
<dbReference type="GO" id="GO:0004674">
    <property type="term" value="F:protein serine/threonine kinase activity"/>
    <property type="evidence" value="ECO:0007669"/>
    <property type="project" value="UniProtKB-KW"/>
</dbReference>
<dbReference type="RefSeq" id="WP_196414259.1">
    <property type="nucleotide sequence ID" value="NZ_JADQTO010000005.1"/>
</dbReference>
<comment type="caution">
    <text evidence="4">The sequence shown here is derived from an EMBL/GenBank/DDBJ whole genome shotgun (WGS) entry which is preliminary data.</text>
</comment>